<evidence type="ECO:0000256" key="1">
    <source>
        <dbReference type="RuleBase" id="RU000682"/>
    </source>
</evidence>
<dbReference type="Pfam" id="PF00046">
    <property type="entry name" value="Homeodomain"/>
    <property type="match status" value="1"/>
</dbReference>
<dbReference type="CDD" id="cd00086">
    <property type="entry name" value="homeodomain"/>
    <property type="match status" value="1"/>
</dbReference>
<accession>A0A7J7F5U1</accession>
<comment type="subcellular location">
    <subcellularLocation>
        <location evidence="1">Nucleus</location>
    </subcellularLocation>
</comment>
<evidence type="ECO:0000259" key="2">
    <source>
        <dbReference type="Pfam" id="PF00046"/>
    </source>
</evidence>
<dbReference type="Gene3D" id="1.10.10.60">
    <property type="entry name" value="Homeodomain-like"/>
    <property type="match status" value="1"/>
</dbReference>
<keyword evidence="1" id="KW-0539">Nucleus</keyword>
<keyword evidence="4" id="KW-1185">Reference proteome</keyword>
<comment type="caution">
    <text evidence="3">The sequence shown here is derived from an EMBL/GenBank/DDBJ whole genome shotgun (WGS) entry which is preliminary data.</text>
</comment>
<dbReference type="GO" id="GO:0005634">
    <property type="term" value="C:nucleus"/>
    <property type="evidence" value="ECO:0007669"/>
    <property type="project" value="UniProtKB-SubCell"/>
</dbReference>
<proteinExistence type="predicted"/>
<protein>
    <recommendedName>
        <fullName evidence="2">Homeobox domain-containing protein</fullName>
    </recommendedName>
</protein>
<dbReference type="InterPro" id="IPR001356">
    <property type="entry name" value="HD"/>
</dbReference>
<dbReference type="EMBL" id="JACDTQ010001295">
    <property type="protein sequence ID" value="KAF5923317.1"/>
    <property type="molecule type" value="Genomic_DNA"/>
</dbReference>
<reference evidence="3 4" key="1">
    <citation type="journal article" date="2020" name="Mol. Biol. Evol.">
        <title>Interspecific Gene Flow and the Evolution of Specialization in Black and White Rhinoceros.</title>
        <authorList>
            <person name="Moodley Y."/>
            <person name="Westbury M.V."/>
            <person name="Russo I.M."/>
            <person name="Gopalakrishnan S."/>
            <person name="Rakotoarivelo A."/>
            <person name="Olsen R.A."/>
            <person name="Prost S."/>
            <person name="Tunstall T."/>
            <person name="Ryder O.A."/>
            <person name="Dalen L."/>
            <person name="Bruford M.W."/>
        </authorList>
    </citation>
    <scope>NUCLEOTIDE SEQUENCE [LARGE SCALE GENOMIC DNA]</scope>
    <source>
        <strain evidence="3">SBR-YM</strain>
        <tissue evidence="3">Skin</tissue>
    </source>
</reference>
<keyword evidence="1" id="KW-0371">Homeobox</keyword>
<keyword evidence="1" id="KW-0238">DNA-binding</keyword>
<feature type="domain" description="Homeobox" evidence="2">
    <location>
        <begin position="1"/>
        <end position="31"/>
    </location>
</feature>
<evidence type="ECO:0000313" key="4">
    <source>
        <dbReference type="Proteomes" id="UP000551758"/>
    </source>
</evidence>
<sequence length="67" mass="7268">MQAQFAQDNNPDAQTLQKLADMTGLSRRVIQLSHLPCPPLAGHPFSVLTLPALPHLSMGTPQLPLSR</sequence>
<dbReference type="Proteomes" id="UP000551758">
    <property type="component" value="Unassembled WGS sequence"/>
</dbReference>
<evidence type="ECO:0000313" key="3">
    <source>
        <dbReference type="EMBL" id="KAF5923317.1"/>
    </source>
</evidence>
<dbReference type="GO" id="GO:0003677">
    <property type="term" value="F:DNA binding"/>
    <property type="evidence" value="ECO:0007669"/>
    <property type="project" value="UniProtKB-KW"/>
</dbReference>
<organism evidence="3 4">
    <name type="scientific">Diceros bicornis minor</name>
    <name type="common">South-central black rhinoceros</name>
    <dbReference type="NCBI Taxonomy" id="77932"/>
    <lineage>
        <taxon>Eukaryota</taxon>
        <taxon>Metazoa</taxon>
        <taxon>Chordata</taxon>
        <taxon>Craniata</taxon>
        <taxon>Vertebrata</taxon>
        <taxon>Euteleostomi</taxon>
        <taxon>Mammalia</taxon>
        <taxon>Eutheria</taxon>
        <taxon>Laurasiatheria</taxon>
        <taxon>Perissodactyla</taxon>
        <taxon>Rhinocerotidae</taxon>
        <taxon>Diceros</taxon>
    </lineage>
</organism>
<name>A0A7J7F5U1_DICBM</name>
<gene>
    <name evidence="3" type="ORF">HPG69_017824</name>
</gene>
<dbReference type="AlphaFoldDB" id="A0A7J7F5U1"/>